<feature type="transmembrane region" description="Helical" evidence="7">
    <location>
        <begin position="376"/>
        <end position="394"/>
    </location>
</feature>
<evidence type="ECO:0000256" key="5">
    <source>
        <dbReference type="ARBA" id="ARBA00022989"/>
    </source>
</evidence>
<keyword evidence="5 7" id="KW-1133">Transmembrane helix</keyword>
<feature type="transmembrane region" description="Helical" evidence="7">
    <location>
        <begin position="444"/>
        <end position="465"/>
    </location>
</feature>
<proteinExistence type="predicted"/>
<keyword evidence="3 7" id="KW-0812">Transmembrane</keyword>
<feature type="transmembrane region" description="Helical" evidence="7">
    <location>
        <begin position="406"/>
        <end position="432"/>
    </location>
</feature>
<evidence type="ECO:0000256" key="7">
    <source>
        <dbReference type="SAM" id="Phobius"/>
    </source>
</evidence>
<feature type="transmembrane region" description="Helical" evidence="7">
    <location>
        <begin position="122"/>
        <end position="145"/>
    </location>
</feature>
<dbReference type="GO" id="GO:0016020">
    <property type="term" value="C:membrane"/>
    <property type="evidence" value="ECO:0007669"/>
    <property type="project" value="UniProtKB-SubCell"/>
</dbReference>
<dbReference type="PROSITE" id="PS50850">
    <property type="entry name" value="MFS"/>
    <property type="match status" value="1"/>
</dbReference>
<comment type="subcellular location">
    <subcellularLocation>
        <location evidence="1">Membrane</location>
        <topology evidence="1">Multi-pass membrane protein</topology>
    </subcellularLocation>
</comment>
<dbReference type="SUPFAM" id="SSF103473">
    <property type="entry name" value="MFS general substrate transporter"/>
    <property type="match status" value="1"/>
</dbReference>
<keyword evidence="10" id="KW-1185">Reference proteome</keyword>
<dbReference type="PANTHER" id="PTHR11662">
    <property type="entry name" value="SOLUTE CARRIER FAMILY 17"/>
    <property type="match status" value="1"/>
</dbReference>
<evidence type="ECO:0000256" key="2">
    <source>
        <dbReference type="ARBA" id="ARBA00022448"/>
    </source>
</evidence>
<reference evidence="9 10" key="1">
    <citation type="journal article" date="2019" name="J. Hered.">
        <title>An Improved Genome Assembly for Drosophila navojoa, the Basal Species in the mojavensis Cluster.</title>
        <authorList>
            <person name="Vanderlinde T."/>
            <person name="Dupim E.G."/>
            <person name="Nazario-Yepiz N.O."/>
            <person name="Carvalho A.B."/>
        </authorList>
    </citation>
    <scope>NUCLEOTIDE SEQUENCE [LARGE SCALE GENOMIC DNA]</scope>
    <source>
        <strain evidence="9">Navoj_Jal97</strain>
        <tissue evidence="9">Whole organism</tissue>
    </source>
</reference>
<evidence type="ECO:0000313" key="9">
    <source>
        <dbReference type="EMBL" id="TDG39722.1"/>
    </source>
</evidence>
<keyword evidence="2" id="KW-0813">Transport</keyword>
<evidence type="ECO:0000313" key="10">
    <source>
        <dbReference type="Proteomes" id="UP000295192"/>
    </source>
</evidence>
<protein>
    <recommendedName>
        <fullName evidence="8">Major facilitator superfamily (MFS) profile domain-containing protein</fullName>
    </recommendedName>
</protein>
<dbReference type="STRING" id="7232.A0A484AUL3"/>
<evidence type="ECO:0000259" key="8">
    <source>
        <dbReference type="PROSITE" id="PS50850"/>
    </source>
</evidence>
<name>A0A484AUL3_DRONA</name>
<evidence type="ECO:0000256" key="3">
    <source>
        <dbReference type="ARBA" id="ARBA00022692"/>
    </source>
</evidence>
<feature type="transmembrane region" description="Helical" evidence="7">
    <location>
        <begin position="317"/>
        <end position="338"/>
    </location>
</feature>
<sequence length="491" mass="54709">MMTVGKQPIWQQRCTRACLLPIRIVVATMGFFGLVCAFTNRVSIAHIILELVAHRNRTDPIDRKGSGVCAPDGGVSAERINRRINHEWSESLQGFILGCFYIGYFVVHIPGGMLADRFGAKWVLGISMLCSALCTIFTPLIVEIFHEKGLIAVRILMGVAQGSIFPALTVLLSHWVPPRERSTLGAFCYSGVSAGTVVSNLGSGFMIHYLPWGMCLIVFGTATMFWMIAFVLICASTPNEHLFIRPGEKAYLKRHIPVQKEILSTPWRRILFSKALIALAISQMGHDWGFFAIVSYLPKYMSDVLQFSILSNGIMTSLPFIALWLSSLICGFLADWLIRTRRMTLNVERKVFTFISAFLPGVLMVVASYVGCNKSLAVAFFTLSLFTMGPFYAGQKLTPMDMSPTYSGTIMAICNGLGSVIGVACPSIIGIMTTDTTMRQWRSVFWLSFAILVFSGIVFAVWGTADRQAYDPRIQRQRRRKRSHKPLDVFT</sequence>
<dbReference type="InterPro" id="IPR011701">
    <property type="entry name" value="MFS"/>
</dbReference>
<accession>A0A484AUL3</accession>
<dbReference type="FunFam" id="1.20.1250.20:FF:000423">
    <property type="entry name" value="Putative inorganic phosphate cotransporter-like Protein"/>
    <property type="match status" value="1"/>
</dbReference>
<dbReference type="Proteomes" id="UP000295192">
    <property type="component" value="Unassembled WGS sequence"/>
</dbReference>
<dbReference type="FunFam" id="1.20.1250.20:FF:000003">
    <property type="entry name" value="Solute carrier family 17 member 3"/>
    <property type="match status" value="1"/>
</dbReference>
<feature type="transmembrane region" description="Helical" evidence="7">
    <location>
        <begin position="20"/>
        <end position="40"/>
    </location>
</feature>
<feature type="transmembrane region" description="Helical" evidence="7">
    <location>
        <begin position="209"/>
        <end position="235"/>
    </location>
</feature>
<feature type="transmembrane region" description="Helical" evidence="7">
    <location>
        <begin position="151"/>
        <end position="172"/>
    </location>
</feature>
<dbReference type="InterPro" id="IPR036259">
    <property type="entry name" value="MFS_trans_sf"/>
</dbReference>
<dbReference type="Pfam" id="PF07690">
    <property type="entry name" value="MFS_1"/>
    <property type="match status" value="1"/>
</dbReference>
<dbReference type="InterPro" id="IPR020846">
    <property type="entry name" value="MFS_dom"/>
</dbReference>
<feature type="transmembrane region" description="Helical" evidence="7">
    <location>
        <begin position="95"/>
        <end position="115"/>
    </location>
</feature>
<dbReference type="PANTHER" id="PTHR11662:SF415">
    <property type="entry name" value="AT30085P-RELATED"/>
    <property type="match status" value="1"/>
</dbReference>
<dbReference type="OrthoDB" id="2985014at2759"/>
<dbReference type="OMA" id="IMAICNG"/>
<dbReference type="GO" id="GO:0006820">
    <property type="term" value="P:monoatomic anion transport"/>
    <property type="evidence" value="ECO:0007669"/>
    <property type="project" value="TreeGrafter"/>
</dbReference>
<evidence type="ECO:0000256" key="1">
    <source>
        <dbReference type="ARBA" id="ARBA00004141"/>
    </source>
</evidence>
<comment type="caution">
    <text evidence="9">The sequence shown here is derived from an EMBL/GenBank/DDBJ whole genome shotgun (WGS) entry which is preliminary data.</text>
</comment>
<feature type="transmembrane region" description="Helical" evidence="7">
    <location>
        <begin position="350"/>
        <end position="370"/>
    </location>
</feature>
<keyword evidence="6 7" id="KW-0472">Membrane</keyword>
<dbReference type="EMBL" id="LSRL02000846">
    <property type="protein sequence ID" value="TDG39722.1"/>
    <property type="molecule type" value="Genomic_DNA"/>
</dbReference>
<dbReference type="InterPro" id="IPR050382">
    <property type="entry name" value="MFS_Na/Anion_cotransporter"/>
</dbReference>
<keyword evidence="4" id="KW-0769">Symport</keyword>
<feature type="domain" description="Major facilitator superfamily (MFS) profile" evidence="8">
    <location>
        <begin position="25"/>
        <end position="468"/>
    </location>
</feature>
<dbReference type="Gene3D" id="1.20.1250.20">
    <property type="entry name" value="MFS general substrate transporter like domains"/>
    <property type="match status" value="2"/>
</dbReference>
<feature type="transmembrane region" description="Helical" evidence="7">
    <location>
        <begin position="184"/>
        <end position="203"/>
    </location>
</feature>
<organism evidence="9 10">
    <name type="scientific">Drosophila navojoa</name>
    <name type="common">Fruit fly</name>
    <dbReference type="NCBI Taxonomy" id="7232"/>
    <lineage>
        <taxon>Eukaryota</taxon>
        <taxon>Metazoa</taxon>
        <taxon>Ecdysozoa</taxon>
        <taxon>Arthropoda</taxon>
        <taxon>Hexapoda</taxon>
        <taxon>Insecta</taxon>
        <taxon>Pterygota</taxon>
        <taxon>Neoptera</taxon>
        <taxon>Endopterygota</taxon>
        <taxon>Diptera</taxon>
        <taxon>Brachycera</taxon>
        <taxon>Muscomorpha</taxon>
        <taxon>Ephydroidea</taxon>
        <taxon>Drosophilidae</taxon>
        <taxon>Drosophila</taxon>
    </lineage>
</organism>
<dbReference type="AlphaFoldDB" id="A0A484AUL3"/>
<evidence type="ECO:0000256" key="4">
    <source>
        <dbReference type="ARBA" id="ARBA00022847"/>
    </source>
</evidence>
<evidence type="ECO:0000256" key="6">
    <source>
        <dbReference type="ARBA" id="ARBA00023136"/>
    </source>
</evidence>
<dbReference type="GO" id="GO:0015293">
    <property type="term" value="F:symporter activity"/>
    <property type="evidence" value="ECO:0007669"/>
    <property type="project" value="UniProtKB-KW"/>
</dbReference>
<gene>
    <name evidence="9" type="ORF">AWZ03_013857</name>
</gene>